<dbReference type="Proteomes" id="UP000468707">
    <property type="component" value="Unassembled WGS sequence"/>
</dbReference>
<feature type="non-terminal residue" evidence="2">
    <location>
        <position position="1"/>
    </location>
</feature>
<evidence type="ECO:0000313" key="2">
    <source>
        <dbReference type="EMBL" id="NDV43323.1"/>
    </source>
</evidence>
<proteinExistence type="predicted"/>
<accession>A0A6I5KSB0</accession>
<sequence>RARAKVRHRHRGRVDHRARDKQYRKVAPAVFSIRARGLGELDRYLPHNTSNPKNQ</sequence>
<comment type="caution">
    <text evidence="2">The sequence shown here is derived from an EMBL/GenBank/DDBJ whole genome shotgun (WGS) entry which is preliminary data.</text>
</comment>
<dbReference type="AlphaFoldDB" id="A0A6I5KSB0"/>
<protein>
    <submittedName>
        <fullName evidence="2">Uncharacterized protein</fullName>
    </submittedName>
</protein>
<reference evidence="2 3" key="1">
    <citation type="submission" date="2020-01" db="EMBL/GenBank/DDBJ databases">
        <title>Muricauda sediminis sp.nov. 40Bstr401.</title>
        <authorList>
            <person name="Xue Z."/>
            <person name="Zhu S."/>
            <person name="Ren N."/>
            <person name="Chen T."/>
            <person name="Chen X."/>
            <person name="Chen J."/>
            <person name="Yang J."/>
        </authorList>
    </citation>
    <scope>NUCLEOTIDE SEQUENCE [LARGE SCALE GENOMIC DNA]</scope>
    <source>
        <strain evidence="2 3">40Bstr401</strain>
    </source>
</reference>
<evidence type="ECO:0000256" key="1">
    <source>
        <dbReference type="SAM" id="MobiDB-lite"/>
    </source>
</evidence>
<evidence type="ECO:0000313" key="3">
    <source>
        <dbReference type="Proteomes" id="UP000468707"/>
    </source>
</evidence>
<dbReference type="EMBL" id="JAAAMI010000003">
    <property type="protein sequence ID" value="NDV43323.1"/>
    <property type="molecule type" value="Genomic_DNA"/>
</dbReference>
<name>A0A6I5KSB0_9FLAO</name>
<gene>
    <name evidence="2" type="ORF">GTK07_08280</name>
</gene>
<feature type="compositionally biased region" description="Basic residues" evidence="1">
    <location>
        <begin position="1"/>
        <end position="14"/>
    </location>
</feature>
<feature type="region of interest" description="Disordered" evidence="1">
    <location>
        <begin position="1"/>
        <end position="21"/>
    </location>
</feature>
<keyword evidence="3" id="KW-1185">Reference proteome</keyword>
<organism evidence="2 3">
    <name type="scientific">Flagellimonas sediminis</name>
    <dbReference type="NCBI Taxonomy" id="2696468"/>
    <lineage>
        <taxon>Bacteria</taxon>
        <taxon>Pseudomonadati</taxon>
        <taxon>Bacteroidota</taxon>
        <taxon>Flavobacteriia</taxon>
        <taxon>Flavobacteriales</taxon>
        <taxon>Flavobacteriaceae</taxon>
        <taxon>Flagellimonas</taxon>
    </lineage>
</organism>